<feature type="domain" description="Xaa-Pro dipeptidyl-peptidase C-terminal" evidence="2">
    <location>
        <begin position="506"/>
        <end position="733"/>
    </location>
</feature>
<dbReference type="SMART" id="SM00939">
    <property type="entry name" value="PepX_C"/>
    <property type="match status" value="1"/>
</dbReference>
<gene>
    <name evidence="3" type="ORF">GOQ30_00685</name>
</gene>
<dbReference type="InterPro" id="IPR008979">
    <property type="entry name" value="Galactose-bd-like_sf"/>
</dbReference>
<reference evidence="4" key="1">
    <citation type="submission" date="2019-05" db="EMBL/GenBank/DDBJ databases">
        <title>Flavobacterium profundi sp. nov., isolated from a deep-sea seamount.</title>
        <authorList>
            <person name="Zhang D.-C."/>
        </authorList>
    </citation>
    <scope>NUCLEOTIDE SEQUENCE [LARGE SCALE GENOMIC DNA]</scope>
    <source>
        <strain evidence="4">TP390</strain>
    </source>
</reference>
<dbReference type="SUPFAM" id="SSF53474">
    <property type="entry name" value="alpha/beta-Hydrolases"/>
    <property type="match status" value="1"/>
</dbReference>
<dbReference type="GO" id="GO:0008239">
    <property type="term" value="F:dipeptidyl-peptidase activity"/>
    <property type="evidence" value="ECO:0007669"/>
    <property type="project" value="InterPro"/>
</dbReference>
<protein>
    <submittedName>
        <fullName evidence="3">CocE/NonD family hydrolase</fullName>
    </submittedName>
</protein>
<proteinExistence type="predicted"/>
<name>A0A6I4IDJ8_9FLAO</name>
<keyword evidence="1 3" id="KW-0378">Hydrolase</keyword>
<dbReference type="Pfam" id="PF02129">
    <property type="entry name" value="Peptidase_S15"/>
    <property type="match status" value="1"/>
</dbReference>
<organism evidence="3 4">
    <name type="scientific">Flavobacterium profundi</name>
    <dbReference type="NCBI Taxonomy" id="1774945"/>
    <lineage>
        <taxon>Bacteria</taxon>
        <taxon>Pseudomonadati</taxon>
        <taxon>Bacteroidota</taxon>
        <taxon>Flavobacteriia</taxon>
        <taxon>Flavobacteriales</taxon>
        <taxon>Flavobacteriaceae</taxon>
        <taxon>Flavobacterium</taxon>
    </lineage>
</organism>
<dbReference type="Gene3D" id="1.10.3020.10">
    <property type="entry name" value="alpha-amino acid ester hydrolase ( Helical cap domain)"/>
    <property type="match status" value="1"/>
</dbReference>
<dbReference type="OrthoDB" id="319764at2"/>
<evidence type="ECO:0000313" key="3">
    <source>
        <dbReference type="EMBL" id="MVO07674.1"/>
    </source>
</evidence>
<dbReference type="Pfam" id="PF08530">
    <property type="entry name" value="PepX_C"/>
    <property type="match status" value="1"/>
</dbReference>
<dbReference type="AlphaFoldDB" id="A0A6I4IDJ8"/>
<dbReference type="Gene3D" id="2.60.120.260">
    <property type="entry name" value="Galactose-binding domain-like"/>
    <property type="match status" value="1"/>
</dbReference>
<dbReference type="EMBL" id="WQLW01000001">
    <property type="protein sequence ID" value="MVO07674.1"/>
    <property type="molecule type" value="Genomic_DNA"/>
</dbReference>
<dbReference type="Gene3D" id="3.40.50.1820">
    <property type="entry name" value="alpha/beta hydrolase"/>
    <property type="match status" value="1"/>
</dbReference>
<dbReference type="InterPro" id="IPR029058">
    <property type="entry name" value="AB_hydrolase_fold"/>
</dbReference>
<evidence type="ECO:0000313" key="4">
    <source>
        <dbReference type="Proteomes" id="UP000431264"/>
    </source>
</evidence>
<dbReference type="InterPro" id="IPR000383">
    <property type="entry name" value="Xaa-Pro-like_dom"/>
</dbReference>
<evidence type="ECO:0000259" key="2">
    <source>
        <dbReference type="SMART" id="SM00939"/>
    </source>
</evidence>
<dbReference type="InterPro" id="IPR013736">
    <property type="entry name" value="Xaa-Pro_dipept_C"/>
</dbReference>
<sequence length="746" mass="86477">MKLRMTIKHILTFLLISNISIAQNYFISKNIFKDSVSFNNNLKEIIKIENLNFLKARDLDSLKTKIKQEVFLGDFSSAINTIKEYRNQSAINNWDGNLLFSFEVFSITKLLQINENINFDKALNKVITDKINNLDEILLIDLKKELDVKIENYKKNKNINIESLKNKDSINGAFANVLMESIIDYQVLSQVNNRALQILEKKIQEKFSTETYEVETSTGAKLSVIVMKRKEQKKSLPVILTNNIYASDKDFVFCMRAAIRDYVGVIVNTRGKRNSKDINEPFEHERDDIYDIIDWISKQEWCNGELGMVGGSYLGFSQWAATKKLHPALKTIVPQVAVGIGSMDYPMRNNVFMTYMLRWLDYVTLDNFSDRTNFDDSNRWYELDTKYYKTGIKFKDLDSLNNKRDTIFQKWLQHPSQDFYWNSMVAYKEEFAKINIPILTTTGFWDADQTGALYYFKEHIKYNKNAEHYLVIGPYDHQTAQNFANNELYGLKLDSVAKVNFINLNYDWFDYILKNKPKPEFLKDKVNIQVVGTNEWKSYNSLKESSNISLKFYINNDKNLKSVFKRPSIKSFFKQSIDFKNRDEKRKYYSTAVDSASIGVGRVAIESETLEHDIIINGSFTGNLKLSINKKDLDIAIDLIQIKPNGEVFYLSDYIGRASYAKDSAKRQLLKPNKIEVIPVKNASFVSKKIEKGSKLVLLFGVSKSKYWQINYGTGKDVSDESIVDADIPLEVTWYNDSYIEIPIID</sequence>
<dbReference type="Proteomes" id="UP000431264">
    <property type="component" value="Unassembled WGS sequence"/>
</dbReference>
<comment type="caution">
    <text evidence="3">The sequence shown here is derived from an EMBL/GenBank/DDBJ whole genome shotgun (WGS) entry which is preliminary data.</text>
</comment>
<dbReference type="InterPro" id="IPR005674">
    <property type="entry name" value="CocE/Ser_esterase"/>
</dbReference>
<dbReference type="NCBIfam" id="TIGR00976">
    <property type="entry name" value="CocE_NonD"/>
    <property type="match status" value="1"/>
</dbReference>
<evidence type="ECO:0000256" key="1">
    <source>
        <dbReference type="ARBA" id="ARBA00022801"/>
    </source>
</evidence>
<dbReference type="SUPFAM" id="SSF49785">
    <property type="entry name" value="Galactose-binding domain-like"/>
    <property type="match status" value="1"/>
</dbReference>
<keyword evidence="4" id="KW-1185">Reference proteome</keyword>
<accession>A0A6I4IDJ8</accession>